<organism evidence="1 2">
    <name type="scientific">Bombilactobacillus folatiphilus</name>
    <dbReference type="NCBI Taxonomy" id="2923362"/>
    <lineage>
        <taxon>Bacteria</taxon>
        <taxon>Bacillati</taxon>
        <taxon>Bacillota</taxon>
        <taxon>Bacilli</taxon>
        <taxon>Lactobacillales</taxon>
        <taxon>Lactobacillaceae</taxon>
        <taxon>Bombilactobacillus</taxon>
    </lineage>
</organism>
<name>A0ABY4P8B5_9LACO</name>
<evidence type="ECO:0008006" key="3">
    <source>
        <dbReference type="Google" id="ProtNLM"/>
    </source>
</evidence>
<dbReference type="RefSeq" id="WP_249514103.1">
    <property type="nucleotide sequence ID" value="NZ_CP093366.1"/>
</dbReference>
<accession>A0ABY4P8B5</accession>
<evidence type="ECO:0000313" key="1">
    <source>
        <dbReference type="EMBL" id="UQS81835.1"/>
    </source>
</evidence>
<reference evidence="1" key="1">
    <citation type="journal article" date="2022" name="Int. J. Syst. Evol. Microbiol.">
        <title>Apilactobacillus apisilvae sp. nov., Nicolia spurrieriana gen. nov. sp. nov., Bombilactobacillus folatiphilus sp. nov. and Bombilactobacillus thymidiniphilus sp. nov., four new lactic acid bacterial isolates from stingless bees Tetragonula carbonaria and Austroplebeia australis.</title>
        <authorList>
            <person name="Oliphant S.A."/>
            <person name="Watson-Haigh N.S."/>
            <person name="Sumby K.M."/>
            <person name="Gardner J."/>
            <person name="Groom S."/>
            <person name="Jiranek V."/>
        </authorList>
    </citation>
    <scope>NUCLEOTIDE SEQUENCE</scope>
    <source>
        <strain evidence="1">SG4_D2</strain>
    </source>
</reference>
<sequence length="141" mass="16163">MNKMQQRALHYANTLNDVLQKTQEIQEDLNPKFQEIKTALDNDQLVEMASSHYLQIQGDFQHGTDEYAKLTQKLAALKAPAKIMGVHLNLVHSYQAYVQACQQMIDSMKDDRTVDQEAFKASELAQDQATDEMTKCLQRMN</sequence>
<protein>
    <recommendedName>
        <fullName evidence="3">Chemotaxis protein</fullName>
    </recommendedName>
</protein>
<dbReference type="EMBL" id="CP093366">
    <property type="protein sequence ID" value="UQS81835.1"/>
    <property type="molecule type" value="Genomic_DNA"/>
</dbReference>
<gene>
    <name evidence="1" type="ORF">MOO45_06445</name>
</gene>
<proteinExistence type="predicted"/>
<dbReference type="Proteomes" id="UP000831495">
    <property type="component" value="Chromosome"/>
</dbReference>
<keyword evidence="2" id="KW-1185">Reference proteome</keyword>
<evidence type="ECO:0000313" key="2">
    <source>
        <dbReference type="Proteomes" id="UP000831495"/>
    </source>
</evidence>